<organism evidence="1 2">
    <name type="scientific">Senna tora</name>
    <dbReference type="NCBI Taxonomy" id="362788"/>
    <lineage>
        <taxon>Eukaryota</taxon>
        <taxon>Viridiplantae</taxon>
        <taxon>Streptophyta</taxon>
        <taxon>Embryophyta</taxon>
        <taxon>Tracheophyta</taxon>
        <taxon>Spermatophyta</taxon>
        <taxon>Magnoliopsida</taxon>
        <taxon>eudicotyledons</taxon>
        <taxon>Gunneridae</taxon>
        <taxon>Pentapetalae</taxon>
        <taxon>rosids</taxon>
        <taxon>fabids</taxon>
        <taxon>Fabales</taxon>
        <taxon>Fabaceae</taxon>
        <taxon>Caesalpinioideae</taxon>
        <taxon>Cassia clade</taxon>
        <taxon>Senna</taxon>
    </lineage>
</organism>
<evidence type="ECO:0000313" key="2">
    <source>
        <dbReference type="Proteomes" id="UP000634136"/>
    </source>
</evidence>
<name>A0A834T889_9FABA</name>
<keyword evidence="2" id="KW-1185">Reference proteome</keyword>
<reference evidence="1" key="1">
    <citation type="submission" date="2020-09" db="EMBL/GenBank/DDBJ databases">
        <title>Genome-Enabled Discovery of Anthraquinone Biosynthesis in Senna tora.</title>
        <authorList>
            <person name="Kang S.-H."/>
            <person name="Pandey R.P."/>
            <person name="Lee C.-M."/>
            <person name="Sim J.-S."/>
            <person name="Jeong J.-T."/>
            <person name="Choi B.-S."/>
            <person name="Jung M."/>
            <person name="Ginzburg D."/>
            <person name="Zhao K."/>
            <person name="Won S.Y."/>
            <person name="Oh T.-J."/>
            <person name="Yu Y."/>
            <person name="Kim N.-H."/>
            <person name="Lee O.R."/>
            <person name="Lee T.-H."/>
            <person name="Bashyal P."/>
            <person name="Kim T.-S."/>
            <person name="Lee W.-H."/>
            <person name="Kawkins C."/>
            <person name="Kim C.-K."/>
            <person name="Kim J.S."/>
            <person name="Ahn B.O."/>
            <person name="Rhee S.Y."/>
            <person name="Sohng J.K."/>
        </authorList>
    </citation>
    <scope>NUCLEOTIDE SEQUENCE</scope>
    <source>
        <tissue evidence="1">Leaf</tissue>
    </source>
</reference>
<dbReference type="AlphaFoldDB" id="A0A834T889"/>
<sequence length="86" mass="9667">MLPVNNFRTYTRCSNYCPMASFHKSNILHLHRSLDMMNEEHSPFSYTQQRIPQEPDRGIAKTAMSPLTRAATAATANAGEFPPPNS</sequence>
<dbReference type="EMBL" id="JAAIUW010000009">
    <property type="protein sequence ID" value="KAF7817078.1"/>
    <property type="molecule type" value="Genomic_DNA"/>
</dbReference>
<accession>A0A834T889</accession>
<comment type="caution">
    <text evidence="1">The sequence shown here is derived from an EMBL/GenBank/DDBJ whole genome shotgun (WGS) entry which is preliminary data.</text>
</comment>
<gene>
    <name evidence="1" type="ORF">G2W53_031047</name>
</gene>
<protein>
    <submittedName>
        <fullName evidence="1">Uncharacterized protein</fullName>
    </submittedName>
</protein>
<proteinExistence type="predicted"/>
<evidence type="ECO:0000313" key="1">
    <source>
        <dbReference type="EMBL" id="KAF7817078.1"/>
    </source>
</evidence>
<dbReference type="Proteomes" id="UP000634136">
    <property type="component" value="Unassembled WGS sequence"/>
</dbReference>